<feature type="binding site" evidence="7">
    <location>
        <position position="18"/>
    </location>
    <ligand>
        <name>Mg(2+)</name>
        <dbReference type="ChEBI" id="CHEBI:18420"/>
    </ligand>
</feature>
<dbReference type="AlphaFoldDB" id="A0A6H1Q3W7"/>
<evidence type="ECO:0000256" key="5">
    <source>
        <dbReference type="ARBA" id="ARBA00022840"/>
    </source>
</evidence>
<dbReference type="CDD" id="cd00464">
    <property type="entry name" value="SK"/>
    <property type="match status" value="1"/>
</dbReference>
<dbReference type="GO" id="GO:0004765">
    <property type="term" value="F:shikimate kinase activity"/>
    <property type="evidence" value="ECO:0007669"/>
    <property type="project" value="UniProtKB-UniRule"/>
</dbReference>
<keyword evidence="7" id="KW-0460">Magnesium</keyword>
<dbReference type="EMBL" id="CP038852">
    <property type="protein sequence ID" value="QIZ20945.1"/>
    <property type="molecule type" value="Genomic_DNA"/>
</dbReference>
<feature type="binding site" evidence="7">
    <location>
        <begin position="14"/>
        <end position="19"/>
    </location>
    <ligand>
        <name>ATP</name>
        <dbReference type="ChEBI" id="CHEBI:30616"/>
    </ligand>
</feature>
<dbReference type="SUPFAM" id="SSF52540">
    <property type="entry name" value="P-loop containing nucleoside triphosphate hydrolases"/>
    <property type="match status" value="1"/>
</dbReference>
<evidence type="ECO:0000313" key="8">
    <source>
        <dbReference type="EMBL" id="QIZ20945.1"/>
    </source>
</evidence>
<sequence>MNSNKNLVFLGMMGSGKSSIGAMVSKKLNIPFIDIDNLIEEHAGMTISEIFEANGEDYFRNLEEKITIKSLKHKKVVVSLGGGGFVNNKIRKDVLTNHFSFWLNWDDLVLINRIKGSKKRPLASKSTEQEIKAIINKRKKIYSKANFKINCNKLTKSEIVKTIIKTYELN</sequence>
<gene>
    <name evidence="7" type="primary">aroK</name>
    <name evidence="8" type="ORF">E5R92_04010</name>
</gene>
<dbReference type="Proteomes" id="UP000501094">
    <property type="component" value="Chromosome"/>
</dbReference>
<feature type="binding site" evidence="7">
    <location>
        <position position="82"/>
    </location>
    <ligand>
        <name>substrate</name>
    </ligand>
</feature>
<name>A0A6H1Q3W7_9PROT</name>
<dbReference type="GO" id="GO:0005524">
    <property type="term" value="F:ATP binding"/>
    <property type="evidence" value="ECO:0007669"/>
    <property type="project" value="UniProtKB-UniRule"/>
</dbReference>
<dbReference type="InterPro" id="IPR000623">
    <property type="entry name" value="Shikimate_kinase/TSH1"/>
</dbReference>
<feature type="binding site" evidence="7">
    <location>
        <position position="60"/>
    </location>
    <ligand>
        <name>substrate</name>
    </ligand>
</feature>
<comment type="catalytic activity">
    <reaction evidence="7">
        <text>shikimate + ATP = 3-phosphoshikimate + ADP + H(+)</text>
        <dbReference type="Rhea" id="RHEA:13121"/>
        <dbReference type="ChEBI" id="CHEBI:15378"/>
        <dbReference type="ChEBI" id="CHEBI:30616"/>
        <dbReference type="ChEBI" id="CHEBI:36208"/>
        <dbReference type="ChEBI" id="CHEBI:145989"/>
        <dbReference type="ChEBI" id="CHEBI:456216"/>
        <dbReference type="EC" id="2.7.1.71"/>
    </reaction>
</comment>
<dbReference type="RefSeq" id="WP_168606820.1">
    <property type="nucleotide sequence ID" value="NZ_CP038852.1"/>
</dbReference>
<dbReference type="Gene3D" id="3.40.50.300">
    <property type="entry name" value="P-loop containing nucleotide triphosphate hydrolases"/>
    <property type="match status" value="1"/>
</dbReference>
<protein>
    <recommendedName>
        <fullName evidence="7">Shikimate kinase</fullName>
        <shortName evidence="7">SK</shortName>
        <ecNumber evidence="7">2.7.1.71</ecNumber>
    </recommendedName>
</protein>
<dbReference type="PRINTS" id="PR01100">
    <property type="entry name" value="SHIKIMTKNASE"/>
</dbReference>
<evidence type="ECO:0000256" key="4">
    <source>
        <dbReference type="ARBA" id="ARBA00022777"/>
    </source>
</evidence>
<keyword evidence="4 7" id="KW-0418">Kinase</keyword>
<keyword evidence="9" id="KW-1185">Reference proteome</keyword>
<dbReference type="Pfam" id="PF01202">
    <property type="entry name" value="SKI"/>
    <property type="match status" value="1"/>
</dbReference>
<dbReference type="HAMAP" id="MF_00109">
    <property type="entry name" value="Shikimate_kinase"/>
    <property type="match status" value="1"/>
</dbReference>
<evidence type="ECO:0000313" key="9">
    <source>
        <dbReference type="Proteomes" id="UP000501094"/>
    </source>
</evidence>
<proteinExistence type="inferred from homology"/>
<accession>A0A6H1Q3W7</accession>
<feature type="binding site" evidence="7">
    <location>
        <position position="36"/>
    </location>
    <ligand>
        <name>substrate</name>
    </ligand>
</feature>
<evidence type="ECO:0000256" key="6">
    <source>
        <dbReference type="ARBA" id="ARBA00023141"/>
    </source>
</evidence>
<dbReference type="PANTHER" id="PTHR21087:SF16">
    <property type="entry name" value="SHIKIMATE KINASE 1, CHLOROPLASTIC"/>
    <property type="match status" value="1"/>
</dbReference>
<keyword evidence="6 7" id="KW-0057">Aromatic amino acid biosynthesis</keyword>
<dbReference type="KEGG" id="peg:E5R92_04010"/>
<dbReference type="InterPro" id="IPR027417">
    <property type="entry name" value="P-loop_NTPase"/>
</dbReference>
<organism evidence="8 9">
    <name type="scientific">Candidatus Pelagibacter giovannonii</name>
    <dbReference type="NCBI Taxonomy" id="2563896"/>
    <lineage>
        <taxon>Bacteria</taxon>
        <taxon>Pseudomonadati</taxon>
        <taxon>Pseudomonadota</taxon>
        <taxon>Alphaproteobacteria</taxon>
        <taxon>Candidatus Pelagibacterales</taxon>
        <taxon>Candidatus Pelagibacteraceae</taxon>
        <taxon>Candidatus Pelagibacter</taxon>
    </lineage>
</organism>
<evidence type="ECO:0000256" key="1">
    <source>
        <dbReference type="ARBA" id="ARBA00022605"/>
    </source>
</evidence>
<keyword evidence="7" id="KW-0479">Metal-binding</keyword>
<dbReference type="EC" id="2.7.1.71" evidence="7"/>
<dbReference type="GO" id="GO:0008652">
    <property type="term" value="P:amino acid biosynthetic process"/>
    <property type="evidence" value="ECO:0007669"/>
    <property type="project" value="UniProtKB-KW"/>
</dbReference>
<evidence type="ECO:0000256" key="2">
    <source>
        <dbReference type="ARBA" id="ARBA00022679"/>
    </source>
</evidence>
<comment type="cofactor">
    <cofactor evidence="7">
        <name>Mg(2+)</name>
        <dbReference type="ChEBI" id="CHEBI:18420"/>
    </cofactor>
    <text evidence="7">Binds 1 Mg(2+) ion per subunit.</text>
</comment>
<dbReference type="InterPro" id="IPR031322">
    <property type="entry name" value="Shikimate/glucono_kinase"/>
</dbReference>
<comment type="subunit">
    <text evidence="7">Monomer.</text>
</comment>
<dbReference type="GO" id="GO:0000287">
    <property type="term" value="F:magnesium ion binding"/>
    <property type="evidence" value="ECO:0007669"/>
    <property type="project" value="UniProtKB-UniRule"/>
</dbReference>
<keyword evidence="1 7" id="KW-0028">Amino-acid biosynthesis</keyword>
<feature type="binding site" evidence="7">
    <location>
        <position position="120"/>
    </location>
    <ligand>
        <name>ATP</name>
        <dbReference type="ChEBI" id="CHEBI:30616"/>
    </ligand>
</feature>
<keyword evidence="7" id="KW-0963">Cytoplasm</keyword>
<dbReference type="GO" id="GO:0009073">
    <property type="term" value="P:aromatic amino acid family biosynthetic process"/>
    <property type="evidence" value="ECO:0007669"/>
    <property type="project" value="UniProtKB-KW"/>
</dbReference>
<dbReference type="PANTHER" id="PTHR21087">
    <property type="entry name" value="SHIKIMATE KINASE"/>
    <property type="match status" value="1"/>
</dbReference>
<keyword evidence="3 7" id="KW-0547">Nucleotide-binding</keyword>
<comment type="function">
    <text evidence="7">Catalyzes the specific phosphorylation of the 3-hydroxyl group of shikimic acid using ATP as a cosubstrate.</text>
</comment>
<feature type="binding site" evidence="7">
    <location>
        <position position="138"/>
    </location>
    <ligand>
        <name>substrate</name>
    </ligand>
</feature>
<comment type="pathway">
    <text evidence="7">Metabolic intermediate biosynthesis; chorismate biosynthesis; chorismate from D-erythrose 4-phosphate and phosphoenolpyruvate: step 5/7.</text>
</comment>
<keyword evidence="2 7" id="KW-0808">Transferase</keyword>
<comment type="caution">
    <text evidence="7">Lacks conserved residue(s) required for the propagation of feature annotation.</text>
</comment>
<comment type="subcellular location">
    <subcellularLocation>
        <location evidence="7">Cytoplasm</location>
    </subcellularLocation>
</comment>
<keyword evidence="5 7" id="KW-0067">ATP-binding</keyword>
<evidence type="ECO:0000256" key="3">
    <source>
        <dbReference type="ARBA" id="ARBA00022741"/>
    </source>
</evidence>
<evidence type="ECO:0000256" key="7">
    <source>
        <dbReference type="HAMAP-Rule" id="MF_00109"/>
    </source>
</evidence>
<dbReference type="GO" id="GO:0009423">
    <property type="term" value="P:chorismate biosynthetic process"/>
    <property type="evidence" value="ECO:0007669"/>
    <property type="project" value="UniProtKB-UniRule"/>
</dbReference>
<dbReference type="GO" id="GO:0005829">
    <property type="term" value="C:cytosol"/>
    <property type="evidence" value="ECO:0007669"/>
    <property type="project" value="TreeGrafter"/>
</dbReference>
<reference evidence="8 9" key="1">
    <citation type="journal article" date="2020" name="Nat. Microbiol.">
        <title>Lysogenic host-virus interactions in SAR11 marine bacteria.</title>
        <authorList>
            <person name="Morris R.M."/>
            <person name="Cain K.R."/>
            <person name="Hvorecny K.L."/>
            <person name="Kollman J.M."/>
        </authorList>
    </citation>
    <scope>NUCLEOTIDE SEQUENCE [LARGE SCALE GENOMIC DNA]</scope>
    <source>
        <strain evidence="8 9">NP1</strain>
    </source>
</reference>
<dbReference type="UniPathway" id="UPA00053">
    <property type="reaction ID" value="UER00088"/>
</dbReference>
<comment type="similarity">
    <text evidence="7">Belongs to the shikimate kinase family.</text>
</comment>